<keyword evidence="1" id="KW-0732">Signal</keyword>
<proteinExistence type="predicted"/>
<dbReference type="Proteomes" id="UP000823399">
    <property type="component" value="Unassembled WGS sequence"/>
</dbReference>
<comment type="caution">
    <text evidence="3">The sequence shown here is derived from an EMBL/GenBank/DDBJ whole genome shotgun (WGS) entry which is preliminary data.</text>
</comment>
<dbReference type="OrthoDB" id="432234at2759"/>
<dbReference type="AlphaFoldDB" id="A0A9P7ERR5"/>
<dbReference type="RefSeq" id="XP_041284611.1">
    <property type="nucleotide sequence ID" value="XM_041440104.1"/>
</dbReference>
<keyword evidence="4" id="KW-1185">Reference proteome</keyword>
<feature type="domain" description="DUF6570" evidence="2">
    <location>
        <begin position="13"/>
        <end position="134"/>
    </location>
</feature>
<gene>
    <name evidence="3" type="ORF">F5147DRAFT_748738</name>
</gene>
<organism evidence="3 4">
    <name type="scientific">Suillus discolor</name>
    <dbReference type="NCBI Taxonomy" id="1912936"/>
    <lineage>
        <taxon>Eukaryota</taxon>
        <taxon>Fungi</taxon>
        <taxon>Dikarya</taxon>
        <taxon>Basidiomycota</taxon>
        <taxon>Agaricomycotina</taxon>
        <taxon>Agaricomycetes</taxon>
        <taxon>Agaricomycetidae</taxon>
        <taxon>Boletales</taxon>
        <taxon>Suillineae</taxon>
        <taxon>Suillaceae</taxon>
        <taxon>Suillus</taxon>
    </lineage>
</organism>
<evidence type="ECO:0000259" key="2">
    <source>
        <dbReference type="Pfam" id="PF20209"/>
    </source>
</evidence>
<reference evidence="3" key="1">
    <citation type="journal article" date="2020" name="New Phytol.">
        <title>Comparative genomics reveals dynamic genome evolution in host specialist ectomycorrhizal fungi.</title>
        <authorList>
            <person name="Lofgren L.A."/>
            <person name="Nguyen N.H."/>
            <person name="Vilgalys R."/>
            <person name="Ruytinx J."/>
            <person name="Liao H.L."/>
            <person name="Branco S."/>
            <person name="Kuo A."/>
            <person name="LaButti K."/>
            <person name="Lipzen A."/>
            <person name="Andreopoulos W."/>
            <person name="Pangilinan J."/>
            <person name="Riley R."/>
            <person name="Hundley H."/>
            <person name="Na H."/>
            <person name="Barry K."/>
            <person name="Grigoriev I.V."/>
            <person name="Stajich J.E."/>
            <person name="Kennedy P.G."/>
        </authorList>
    </citation>
    <scope>NUCLEOTIDE SEQUENCE</scope>
    <source>
        <strain evidence="3">FC423</strain>
    </source>
</reference>
<evidence type="ECO:0000313" key="4">
    <source>
        <dbReference type="Proteomes" id="UP000823399"/>
    </source>
</evidence>
<dbReference type="EMBL" id="JABBWM010000183">
    <property type="protein sequence ID" value="KAG2085190.1"/>
    <property type="molecule type" value="Genomic_DNA"/>
</dbReference>
<sequence>MEFAASFCIASTFDLMLVSHARASQITHFYAYKPSRAHNHVVKETSQRYNKGNVAVRPQDSTELRNFLPPSHDELRDAMCVVFTGQTHRPSPETVKQMQPILVTKSRVHLLIEFLIANNPWYQKSGVAYSQNNMDALFEDTDANLDCSMPAALEICHLPREGKVNANVTHEGPQARDSDLSDDTPVGDIVMEAVEKMKLQALAYVLDRKQFLLSHTGEKFVADNDPGTHHLNCCTFTGLLSYLFPHLDPWDIGGFYHCGRTPKQYLSMEAQVRNLLHANFAFILSMNTNFRVCASQQQSLANELKALGPSLTSLAEKWTRSVNEKPSTMQEKKAACLLHRLQSSTKALRGSVGYKLCH</sequence>
<evidence type="ECO:0000313" key="3">
    <source>
        <dbReference type="EMBL" id="KAG2085190.1"/>
    </source>
</evidence>
<protein>
    <recommendedName>
        <fullName evidence="2">DUF6570 domain-containing protein</fullName>
    </recommendedName>
</protein>
<evidence type="ECO:0000256" key="1">
    <source>
        <dbReference type="SAM" id="SignalP"/>
    </source>
</evidence>
<dbReference type="InterPro" id="IPR046700">
    <property type="entry name" value="DUF6570"/>
</dbReference>
<name>A0A9P7ERR5_9AGAM</name>
<feature type="chain" id="PRO_5040122057" description="DUF6570 domain-containing protein" evidence="1">
    <location>
        <begin position="24"/>
        <end position="358"/>
    </location>
</feature>
<accession>A0A9P7ERR5</accession>
<dbReference type="Pfam" id="PF20209">
    <property type="entry name" value="DUF6570"/>
    <property type="match status" value="1"/>
</dbReference>
<feature type="signal peptide" evidence="1">
    <location>
        <begin position="1"/>
        <end position="23"/>
    </location>
</feature>
<dbReference type="GeneID" id="64702363"/>